<evidence type="ECO:0000313" key="2">
    <source>
        <dbReference type="EMBL" id="SCL38314.1"/>
    </source>
</evidence>
<proteinExistence type="predicted"/>
<dbReference type="AlphaFoldDB" id="A0A1C6T965"/>
<gene>
    <name evidence="2" type="ORF">GA0074692_4970</name>
</gene>
<dbReference type="EMBL" id="FMHW01000002">
    <property type="protein sequence ID" value="SCL38314.1"/>
    <property type="molecule type" value="Genomic_DNA"/>
</dbReference>
<feature type="transmembrane region" description="Helical" evidence="1">
    <location>
        <begin position="151"/>
        <end position="175"/>
    </location>
</feature>
<organism evidence="2 3">
    <name type="scientific">Micromonospora pallida</name>
    <dbReference type="NCBI Taxonomy" id="145854"/>
    <lineage>
        <taxon>Bacteria</taxon>
        <taxon>Bacillati</taxon>
        <taxon>Actinomycetota</taxon>
        <taxon>Actinomycetes</taxon>
        <taxon>Micromonosporales</taxon>
        <taxon>Micromonosporaceae</taxon>
        <taxon>Micromonospora</taxon>
    </lineage>
</organism>
<keyword evidence="1" id="KW-0812">Transmembrane</keyword>
<keyword evidence="1" id="KW-1133">Transmembrane helix</keyword>
<dbReference type="STRING" id="145854.GA0074692_4970"/>
<dbReference type="Proteomes" id="UP000198959">
    <property type="component" value="Unassembled WGS sequence"/>
</dbReference>
<sequence length="203" mass="20707">MSEHVPSQRPVAVRSAAGLLVAMATVGVAYAVAGLLAMDGTVARFRSATTDLPDRGAVDGVVTLLRATTALTAVLAVAVGALLVALALGLLTGRAGARVATWVVCGLGLLAGIGAVALLVGQRLTPFRLDVDQHSTAVLLNALTDAYPEGWVAVNAGLSIGQALGYLVVAVLLALPSANAHHRRRPVSRPASRSFFAYSTPPE</sequence>
<dbReference type="RefSeq" id="WP_091647932.1">
    <property type="nucleotide sequence ID" value="NZ_FMHW01000002.1"/>
</dbReference>
<keyword evidence="3" id="KW-1185">Reference proteome</keyword>
<feature type="transmembrane region" description="Helical" evidence="1">
    <location>
        <begin position="99"/>
        <end position="120"/>
    </location>
</feature>
<evidence type="ECO:0000313" key="3">
    <source>
        <dbReference type="Proteomes" id="UP000198959"/>
    </source>
</evidence>
<protein>
    <submittedName>
        <fullName evidence="2">Uncharacterized protein</fullName>
    </submittedName>
</protein>
<feature type="transmembrane region" description="Helical" evidence="1">
    <location>
        <begin position="70"/>
        <end position="92"/>
    </location>
</feature>
<accession>A0A1C6T965</accession>
<keyword evidence="1" id="KW-0472">Membrane</keyword>
<feature type="transmembrane region" description="Helical" evidence="1">
    <location>
        <begin position="12"/>
        <end position="37"/>
    </location>
</feature>
<reference evidence="3" key="1">
    <citation type="submission" date="2016-06" db="EMBL/GenBank/DDBJ databases">
        <authorList>
            <person name="Varghese N."/>
            <person name="Submissions Spin"/>
        </authorList>
    </citation>
    <scope>NUCLEOTIDE SEQUENCE [LARGE SCALE GENOMIC DNA]</scope>
    <source>
        <strain evidence="3">DSM 43817</strain>
    </source>
</reference>
<evidence type="ECO:0000256" key="1">
    <source>
        <dbReference type="SAM" id="Phobius"/>
    </source>
</evidence>
<dbReference type="OrthoDB" id="3406178at2"/>
<name>A0A1C6T965_9ACTN</name>